<protein>
    <submittedName>
        <fullName evidence="1">Uncharacterized protein</fullName>
    </submittedName>
</protein>
<gene>
    <name evidence="1" type="ORF">PAXRUDRAFT_135009</name>
</gene>
<reference evidence="1 2" key="1">
    <citation type="submission" date="2014-04" db="EMBL/GenBank/DDBJ databases">
        <authorList>
            <consortium name="DOE Joint Genome Institute"/>
            <person name="Kuo A."/>
            <person name="Kohler A."/>
            <person name="Jargeat P."/>
            <person name="Nagy L.G."/>
            <person name="Floudas D."/>
            <person name="Copeland A."/>
            <person name="Barry K.W."/>
            <person name="Cichocki N."/>
            <person name="Veneault-Fourrey C."/>
            <person name="LaButti K."/>
            <person name="Lindquist E.A."/>
            <person name="Lipzen A."/>
            <person name="Lundell T."/>
            <person name="Morin E."/>
            <person name="Murat C."/>
            <person name="Sun H."/>
            <person name="Tunlid A."/>
            <person name="Henrissat B."/>
            <person name="Grigoriev I.V."/>
            <person name="Hibbett D.S."/>
            <person name="Martin F."/>
            <person name="Nordberg H.P."/>
            <person name="Cantor M.N."/>
            <person name="Hua S.X."/>
        </authorList>
    </citation>
    <scope>NUCLEOTIDE SEQUENCE [LARGE SCALE GENOMIC DNA]</scope>
    <source>
        <strain evidence="1 2">Ve08.2h10</strain>
    </source>
</reference>
<dbReference type="OrthoDB" id="3269417at2759"/>
<dbReference type="AlphaFoldDB" id="A0A0D0DIB3"/>
<name>A0A0D0DIB3_9AGAM</name>
<evidence type="ECO:0000313" key="1">
    <source>
        <dbReference type="EMBL" id="KIK98052.1"/>
    </source>
</evidence>
<dbReference type="EMBL" id="KN824909">
    <property type="protein sequence ID" value="KIK98052.1"/>
    <property type="molecule type" value="Genomic_DNA"/>
</dbReference>
<reference evidence="2" key="2">
    <citation type="submission" date="2015-01" db="EMBL/GenBank/DDBJ databases">
        <title>Evolutionary Origins and Diversification of the Mycorrhizal Mutualists.</title>
        <authorList>
            <consortium name="DOE Joint Genome Institute"/>
            <consortium name="Mycorrhizal Genomics Consortium"/>
            <person name="Kohler A."/>
            <person name="Kuo A."/>
            <person name="Nagy L.G."/>
            <person name="Floudas D."/>
            <person name="Copeland A."/>
            <person name="Barry K.W."/>
            <person name="Cichocki N."/>
            <person name="Veneault-Fourrey C."/>
            <person name="LaButti K."/>
            <person name="Lindquist E.A."/>
            <person name="Lipzen A."/>
            <person name="Lundell T."/>
            <person name="Morin E."/>
            <person name="Murat C."/>
            <person name="Riley R."/>
            <person name="Ohm R."/>
            <person name="Sun H."/>
            <person name="Tunlid A."/>
            <person name="Henrissat B."/>
            <person name="Grigoriev I.V."/>
            <person name="Hibbett D.S."/>
            <person name="Martin F."/>
        </authorList>
    </citation>
    <scope>NUCLEOTIDE SEQUENCE [LARGE SCALE GENOMIC DNA]</scope>
    <source>
        <strain evidence="2">Ve08.2h10</strain>
    </source>
</reference>
<proteinExistence type="predicted"/>
<accession>A0A0D0DIB3</accession>
<feature type="non-terminal residue" evidence="1">
    <location>
        <position position="180"/>
    </location>
</feature>
<dbReference type="Proteomes" id="UP000054538">
    <property type="component" value="Unassembled WGS sequence"/>
</dbReference>
<evidence type="ECO:0000313" key="2">
    <source>
        <dbReference type="Proteomes" id="UP000054538"/>
    </source>
</evidence>
<dbReference type="HOGENOM" id="CLU_101491_0_0_1"/>
<sequence length="180" mass="20471">DRYQVVPTFSRGTIWQFHKNASAMKHLMARDFEDLLQCAMPVFEGLLPLSHNKIVLDLIFDLTVWYAYAKLWLHTNDILNFFNLETTALSQSVHKFQQKTCAGYTTTELPQEHAAHSRRAAATTAKQGQDVPVLHSGPKTKELNLCTYKYHTLGNYPDTIQCYGTTDSYSTQQVSLLKLG</sequence>
<keyword evidence="2" id="KW-1185">Reference proteome</keyword>
<organism evidence="1 2">
    <name type="scientific">Paxillus rubicundulus Ve08.2h10</name>
    <dbReference type="NCBI Taxonomy" id="930991"/>
    <lineage>
        <taxon>Eukaryota</taxon>
        <taxon>Fungi</taxon>
        <taxon>Dikarya</taxon>
        <taxon>Basidiomycota</taxon>
        <taxon>Agaricomycotina</taxon>
        <taxon>Agaricomycetes</taxon>
        <taxon>Agaricomycetidae</taxon>
        <taxon>Boletales</taxon>
        <taxon>Paxilineae</taxon>
        <taxon>Paxillaceae</taxon>
        <taxon>Paxillus</taxon>
    </lineage>
</organism>
<dbReference type="InParanoid" id="A0A0D0DIB3"/>